<evidence type="ECO:0000313" key="2">
    <source>
        <dbReference type="Proteomes" id="UP001500751"/>
    </source>
</evidence>
<name>A0ABN2VA11_9ACTN</name>
<organism evidence="1 2">
    <name type="scientific">Catenulispora yoronensis</name>
    <dbReference type="NCBI Taxonomy" id="450799"/>
    <lineage>
        <taxon>Bacteria</taxon>
        <taxon>Bacillati</taxon>
        <taxon>Actinomycetota</taxon>
        <taxon>Actinomycetes</taxon>
        <taxon>Catenulisporales</taxon>
        <taxon>Catenulisporaceae</taxon>
        <taxon>Catenulispora</taxon>
    </lineage>
</organism>
<dbReference type="EMBL" id="BAAAQN010000065">
    <property type="protein sequence ID" value="GAA2056644.1"/>
    <property type="molecule type" value="Genomic_DNA"/>
</dbReference>
<accession>A0ABN2VA11</accession>
<keyword evidence="2" id="KW-1185">Reference proteome</keyword>
<evidence type="ECO:0000313" key="1">
    <source>
        <dbReference type="EMBL" id="GAA2056644.1"/>
    </source>
</evidence>
<proteinExistence type="predicted"/>
<sequence length="60" mass="6594">MTTVSPTNSPELTVPVPVICSTPATRASLQDRLRVVVWPLFQVKVYGVPWKVPMKSVQSA</sequence>
<comment type="caution">
    <text evidence="1">The sequence shown here is derived from an EMBL/GenBank/DDBJ whole genome shotgun (WGS) entry which is preliminary data.</text>
</comment>
<dbReference type="RefSeq" id="WP_344670684.1">
    <property type="nucleotide sequence ID" value="NZ_BAAAQN010000065.1"/>
</dbReference>
<dbReference type="Proteomes" id="UP001500751">
    <property type="component" value="Unassembled WGS sequence"/>
</dbReference>
<reference evidence="1 2" key="1">
    <citation type="journal article" date="2019" name="Int. J. Syst. Evol. Microbiol.">
        <title>The Global Catalogue of Microorganisms (GCM) 10K type strain sequencing project: providing services to taxonomists for standard genome sequencing and annotation.</title>
        <authorList>
            <consortium name="The Broad Institute Genomics Platform"/>
            <consortium name="The Broad Institute Genome Sequencing Center for Infectious Disease"/>
            <person name="Wu L."/>
            <person name="Ma J."/>
        </authorList>
    </citation>
    <scope>NUCLEOTIDE SEQUENCE [LARGE SCALE GENOMIC DNA]</scope>
    <source>
        <strain evidence="1 2">JCM 16014</strain>
    </source>
</reference>
<protein>
    <submittedName>
        <fullName evidence="1">Uncharacterized protein</fullName>
    </submittedName>
</protein>
<gene>
    <name evidence="1" type="ORF">GCM10009839_77280</name>
</gene>